<sequence length="154" mass="15199">MKITKKKLAIVSTVVVASLGATAAFAYWTTGGSGTGTADAGSTATALTLHANFSDGLLLGHHETVTVTADGNGTDDVSLGGKTLYFTVSTDDAGCTAADFTLPSATATAGTVVHAADVGVEIGSATLTMISRDLVNQDGCTGATVTVNVTTTAP</sequence>
<evidence type="ECO:0000313" key="1">
    <source>
        <dbReference type="EMBL" id="CAB4365281.1"/>
    </source>
</evidence>
<evidence type="ECO:0000313" key="4">
    <source>
        <dbReference type="EMBL" id="CAB4951444.1"/>
    </source>
</evidence>
<protein>
    <submittedName>
        <fullName evidence="2">Unannotated protein</fullName>
    </submittedName>
</protein>
<dbReference type="EMBL" id="CAFBOL010000136">
    <property type="protein sequence ID" value="CAB5016481.1"/>
    <property type="molecule type" value="Genomic_DNA"/>
</dbReference>
<organism evidence="2">
    <name type="scientific">freshwater metagenome</name>
    <dbReference type="NCBI Taxonomy" id="449393"/>
    <lineage>
        <taxon>unclassified sequences</taxon>
        <taxon>metagenomes</taxon>
        <taxon>ecological metagenomes</taxon>
    </lineage>
</organism>
<gene>
    <name evidence="2" type="ORF">UFOPK2656_03154</name>
    <name evidence="3" type="ORF">UFOPK3267_01404</name>
    <name evidence="4" type="ORF">UFOPK3651_02879</name>
    <name evidence="5" type="ORF">UFOPK3931_03110</name>
    <name evidence="1" type="ORF">UFOPK4189_03026</name>
</gene>
<dbReference type="EMBL" id="CAFBMT010000023">
    <property type="protein sequence ID" value="CAB4951444.1"/>
    <property type="molecule type" value="Genomic_DNA"/>
</dbReference>
<name>A0A6J6TD05_9ZZZZ</name>
<evidence type="ECO:0000313" key="3">
    <source>
        <dbReference type="EMBL" id="CAB4851122.1"/>
    </source>
</evidence>
<proteinExistence type="predicted"/>
<evidence type="ECO:0000313" key="5">
    <source>
        <dbReference type="EMBL" id="CAB5016481.1"/>
    </source>
</evidence>
<dbReference type="EMBL" id="CAFBIY010000071">
    <property type="protein sequence ID" value="CAB4851122.1"/>
    <property type="molecule type" value="Genomic_DNA"/>
</dbReference>
<dbReference type="EMBL" id="CAESGF010000027">
    <property type="protein sequence ID" value="CAB4365281.1"/>
    <property type="molecule type" value="Genomic_DNA"/>
</dbReference>
<dbReference type="EMBL" id="CAEZYF010000031">
    <property type="protein sequence ID" value="CAB4744693.1"/>
    <property type="molecule type" value="Genomic_DNA"/>
</dbReference>
<reference evidence="2" key="1">
    <citation type="submission" date="2020-05" db="EMBL/GenBank/DDBJ databases">
        <authorList>
            <person name="Chiriac C."/>
            <person name="Salcher M."/>
            <person name="Ghai R."/>
            <person name="Kavagutti S V."/>
        </authorList>
    </citation>
    <scope>NUCLEOTIDE SEQUENCE</scope>
</reference>
<evidence type="ECO:0000313" key="2">
    <source>
        <dbReference type="EMBL" id="CAB4744693.1"/>
    </source>
</evidence>
<accession>A0A6J6TD05</accession>
<dbReference type="AlphaFoldDB" id="A0A6J6TD05"/>